<feature type="domain" description="DUF202" evidence="6">
    <location>
        <begin position="4"/>
        <end position="62"/>
    </location>
</feature>
<evidence type="ECO:0000313" key="7">
    <source>
        <dbReference type="EMBL" id="MFB6392891.1"/>
    </source>
</evidence>
<feature type="transmembrane region" description="Helical" evidence="5">
    <location>
        <begin position="12"/>
        <end position="34"/>
    </location>
</feature>
<keyword evidence="4 5" id="KW-0472">Membrane</keyword>
<gene>
    <name evidence="7" type="ORF">AAFH96_07175</name>
</gene>
<keyword evidence="2 5" id="KW-0812">Transmembrane</keyword>
<evidence type="ECO:0000256" key="2">
    <source>
        <dbReference type="ARBA" id="ARBA00022692"/>
    </source>
</evidence>
<evidence type="ECO:0000259" key="6">
    <source>
        <dbReference type="Pfam" id="PF02656"/>
    </source>
</evidence>
<accession>A0ABV5CM63</accession>
<dbReference type="Proteomes" id="UP001582793">
    <property type="component" value="Unassembled WGS sequence"/>
</dbReference>
<sequence>MTDAGLQAERTALAWARTGAVAAVNAALLLRAAAGSGATVLFGAAALLMLLTVGLWGYRRHRFASASTARQRRPPAPQLRLLAGLVMLCGLLVLAGLLG</sequence>
<keyword evidence="3 5" id="KW-1133">Transmembrane helix</keyword>
<organism evidence="7 8">
    <name type="scientific">Polymorphospora lycopeni</name>
    <dbReference type="NCBI Taxonomy" id="3140240"/>
    <lineage>
        <taxon>Bacteria</taxon>
        <taxon>Bacillati</taxon>
        <taxon>Actinomycetota</taxon>
        <taxon>Actinomycetes</taxon>
        <taxon>Micromonosporales</taxon>
        <taxon>Micromonosporaceae</taxon>
        <taxon>Polymorphospora</taxon>
    </lineage>
</organism>
<feature type="transmembrane region" description="Helical" evidence="5">
    <location>
        <begin position="79"/>
        <end position="98"/>
    </location>
</feature>
<name>A0ABV5CM63_9ACTN</name>
<evidence type="ECO:0000256" key="1">
    <source>
        <dbReference type="ARBA" id="ARBA00004127"/>
    </source>
</evidence>
<reference evidence="7 8" key="1">
    <citation type="submission" date="2024-04" db="EMBL/GenBank/DDBJ databases">
        <title>Polymorphospora sp. isolated from Baiyangdian Lake in Xiong'an New Area.</title>
        <authorList>
            <person name="Zhang X."/>
            <person name="Liu J."/>
        </authorList>
    </citation>
    <scope>NUCLEOTIDE SEQUENCE [LARGE SCALE GENOMIC DNA]</scope>
    <source>
        <strain evidence="7 8">2-325</strain>
    </source>
</reference>
<dbReference type="RefSeq" id="WP_364214356.1">
    <property type="nucleotide sequence ID" value="NZ_JBCGDC010000014.1"/>
</dbReference>
<protein>
    <submittedName>
        <fullName evidence="7">DUF202 domain-containing protein</fullName>
    </submittedName>
</protein>
<evidence type="ECO:0000313" key="8">
    <source>
        <dbReference type="Proteomes" id="UP001582793"/>
    </source>
</evidence>
<keyword evidence="8" id="KW-1185">Reference proteome</keyword>
<feature type="transmembrane region" description="Helical" evidence="5">
    <location>
        <begin position="40"/>
        <end position="58"/>
    </location>
</feature>
<evidence type="ECO:0000256" key="4">
    <source>
        <dbReference type="ARBA" id="ARBA00023136"/>
    </source>
</evidence>
<dbReference type="InterPro" id="IPR003807">
    <property type="entry name" value="DUF202"/>
</dbReference>
<comment type="subcellular location">
    <subcellularLocation>
        <location evidence="1">Endomembrane system</location>
        <topology evidence="1">Multi-pass membrane protein</topology>
    </subcellularLocation>
</comment>
<dbReference type="EMBL" id="JBCGDC010000014">
    <property type="protein sequence ID" value="MFB6392891.1"/>
    <property type="molecule type" value="Genomic_DNA"/>
</dbReference>
<evidence type="ECO:0000256" key="3">
    <source>
        <dbReference type="ARBA" id="ARBA00022989"/>
    </source>
</evidence>
<comment type="caution">
    <text evidence="7">The sequence shown here is derived from an EMBL/GenBank/DDBJ whole genome shotgun (WGS) entry which is preliminary data.</text>
</comment>
<evidence type="ECO:0000256" key="5">
    <source>
        <dbReference type="SAM" id="Phobius"/>
    </source>
</evidence>
<dbReference type="Pfam" id="PF02656">
    <property type="entry name" value="DUF202"/>
    <property type="match status" value="1"/>
</dbReference>
<proteinExistence type="predicted"/>